<accession>A0A8T4H3Q5</accession>
<comment type="caution">
    <text evidence="2">The sequence shown here is derived from an EMBL/GenBank/DDBJ whole genome shotgun (WGS) entry which is preliminary data.</text>
</comment>
<dbReference type="PANTHER" id="PTHR42924">
    <property type="entry name" value="EXONUCLEASE"/>
    <property type="match status" value="1"/>
</dbReference>
<dbReference type="SUPFAM" id="SSF89550">
    <property type="entry name" value="PHP domain-like"/>
    <property type="match status" value="1"/>
</dbReference>
<dbReference type="Pfam" id="PF02811">
    <property type="entry name" value="PHP"/>
    <property type="match status" value="1"/>
</dbReference>
<sequence>MSVVADLHTHTTVSDGTLSLPDLVATAREEGLAAVAVTDHDRYHPDISVPVERRGDLLIVRGIELRVDAGDERVDLLGYGLTETDALTAEVERLQQDRIDRGRRIVENVEAELGVDLGIEPHEGLGRPHIARAVVESDADYDTIGAVFDDLIGDDGPCYVAREVPDFETGRELLEEACAFVGLAHPLRYDDPEAALELTAELDAVERYYPYDRPVSPDEPESLDPRPVEAAISEHDLLATGGTDAHEEELAVDGLPRAAWKRVREHLPEAVSLAESN</sequence>
<dbReference type="Proteomes" id="UP000823736">
    <property type="component" value="Unassembled WGS sequence"/>
</dbReference>
<dbReference type="SMART" id="SM00481">
    <property type="entry name" value="POLIIIAc"/>
    <property type="match status" value="1"/>
</dbReference>
<proteinExistence type="predicted"/>
<keyword evidence="3" id="KW-1185">Reference proteome</keyword>
<dbReference type="PANTHER" id="PTHR42924:SF18">
    <property type="entry name" value="POLYMERASE_HISTIDINOL PHOSPHATASE N-TERMINAL DOMAIN-CONTAINING PROTEIN"/>
    <property type="match status" value="1"/>
</dbReference>
<evidence type="ECO:0000313" key="2">
    <source>
        <dbReference type="EMBL" id="MBP1988265.1"/>
    </source>
</evidence>
<dbReference type="InterPro" id="IPR004013">
    <property type="entry name" value="PHP_dom"/>
</dbReference>
<dbReference type="GO" id="GO:0035312">
    <property type="term" value="F:5'-3' DNA exonuclease activity"/>
    <property type="evidence" value="ECO:0007669"/>
    <property type="project" value="TreeGrafter"/>
</dbReference>
<evidence type="ECO:0000259" key="1">
    <source>
        <dbReference type="SMART" id="SM00481"/>
    </source>
</evidence>
<dbReference type="GO" id="GO:0004534">
    <property type="term" value="F:5'-3' RNA exonuclease activity"/>
    <property type="evidence" value="ECO:0007669"/>
    <property type="project" value="TreeGrafter"/>
</dbReference>
<dbReference type="Gene3D" id="1.10.150.650">
    <property type="match status" value="1"/>
</dbReference>
<protein>
    <submittedName>
        <fullName evidence="2">Putative metal-dependent phosphoesterase TrpH</fullName>
    </submittedName>
</protein>
<dbReference type="InterPro" id="IPR052018">
    <property type="entry name" value="PHP_domain"/>
</dbReference>
<name>A0A8T4H3Q5_9EURY</name>
<dbReference type="InterPro" id="IPR016195">
    <property type="entry name" value="Pol/histidinol_Pase-like"/>
</dbReference>
<dbReference type="EMBL" id="JAGGLC010000006">
    <property type="protein sequence ID" value="MBP1988265.1"/>
    <property type="molecule type" value="Genomic_DNA"/>
</dbReference>
<reference evidence="2" key="1">
    <citation type="submission" date="2021-03" db="EMBL/GenBank/DDBJ databases">
        <title>Genomic Encyclopedia of Type Strains, Phase IV (KMG-IV): sequencing the most valuable type-strain genomes for metagenomic binning, comparative biology and taxonomic classification.</title>
        <authorList>
            <person name="Goeker M."/>
        </authorList>
    </citation>
    <scope>NUCLEOTIDE SEQUENCE</scope>
    <source>
        <strain evidence="2">DSM 26232</strain>
    </source>
</reference>
<feature type="domain" description="Polymerase/histidinol phosphatase N-terminal" evidence="1">
    <location>
        <begin position="5"/>
        <end position="69"/>
    </location>
</feature>
<dbReference type="RefSeq" id="WP_209492597.1">
    <property type="nucleotide sequence ID" value="NZ_JAGGLC010000006.1"/>
</dbReference>
<gene>
    <name evidence="2" type="ORF">J2753_002777</name>
</gene>
<dbReference type="AlphaFoldDB" id="A0A8T4H3Q5"/>
<dbReference type="InterPro" id="IPR003141">
    <property type="entry name" value="Pol/His_phosphatase_N"/>
</dbReference>
<evidence type="ECO:0000313" key="3">
    <source>
        <dbReference type="Proteomes" id="UP000823736"/>
    </source>
</evidence>
<organism evidence="2 3">
    <name type="scientific">Halolamina salifodinae</name>
    <dbReference type="NCBI Taxonomy" id="1202767"/>
    <lineage>
        <taxon>Archaea</taxon>
        <taxon>Methanobacteriati</taxon>
        <taxon>Methanobacteriota</taxon>
        <taxon>Stenosarchaea group</taxon>
        <taxon>Halobacteria</taxon>
        <taxon>Halobacteriales</taxon>
        <taxon>Haloferacaceae</taxon>
    </lineage>
</organism>
<dbReference type="OrthoDB" id="196608at2157"/>
<dbReference type="Gene3D" id="3.20.20.140">
    <property type="entry name" value="Metal-dependent hydrolases"/>
    <property type="match status" value="1"/>
</dbReference>